<evidence type="ECO:0008006" key="15">
    <source>
        <dbReference type="Google" id="ProtNLM"/>
    </source>
</evidence>
<dbReference type="AlphaFoldDB" id="A0A814Y2C3"/>
<proteinExistence type="inferred from homology"/>
<evidence type="ECO:0000256" key="3">
    <source>
        <dbReference type="ARBA" id="ARBA00022617"/>
    </source>
</evidence>
<dbReference type="GO" id="GO:0016705">
    <property type="term" value="F:oxidoreductase activity, acting on paired donors, with incorporation or reduction of molecular oxygen"/>
    <property type="evidence" value="ECO:0007669"/>
    <property type="project" value="InterPro"/>
</dbReference>
<evidence type="ECO:0000256" key="10">
    <source>
        <dbReference type="RuleBase" id="RU000461"/>
    </source>
</evidence>
<evidence type="ECO:0000256" key="2">
    <source>
        <dbReference type="ARBA" id="ARBA00010617"/>
    </source>
</evidence>
<dbReference type="InterPro" id="IPR001128">
    <property type="entry name" value="Cyt_P450"/>
</dbReference>
<dbReference type="InterPro" id="IPR050705">
    <property type="entry name" value="Cytochrome_P450_3A"/>
</dbReference>
<evidence type="ECO:0000313" key="14">
    <source>
        <dbReference type="Proteomes" id="UP000663832"/>
    </source>
</evidence>
<evidence type="ECO:0000256" key="8">
    <source>
        <dbReference type="ARBA" id="ARBA00043906"/>
    </source>
</evidence>
<dbReference type="InterPro" id="IPR002401">
    <property type="entry name" value="Cyt_P450_E_grp-I"/>
</dbReference>
<organism evidence="13 14">
    <name type="scientific">Adineta steineri</name>
    <dbReference type="NCBI Taxonomy" id="433720"/>
    <lineage>
        <taxon>Eukaryota</taxon>
        <taxon>Metazoa</taxon>
        <taxon>Spiralia</taxon>
        <taxon>Gnathifera</taxon>
        <taxon>Rotifera</taxon>
        <taxon>Eurotatoria</taxon>
        <taxon>Bdelloidea</taxon>
        <taxon>Adinetida</taxon>
        <taxon>Adinetidae</taxon>
        <taxon>Adineta</taxon>
    </lineage>
</organism>
<evidence type="ECO:0000313" key="13">
    <source>
        <dbReference type="EMBL" id="CAF1223660.1"/>
    </source>
</evidence>
<evidence type="ECO:0000313" key="12">
    <source>
        <dbReference type="EMBL" id="CAF1161075.1"/>
    </source>
</evidence>
<dbReference type="PROSITE" id="PS00086">
    <property type="entry name" value="CYTOCHROME_P450"/>
    <property type="match status" value="1"/>
</dbReference>
<dbReference type="PRINTS" id="PR00463">
    <property type="entry name" value="EP450I"/>
</dbReference>
<dbReference type="GO" id="GO:0005506">
    <property type="term" value="F:iron ion binding"/>
    <property type="evidence" value="ECO:0007669"/>
    <property type="project" value="InterPro"/>
</dbReference>
<dbReference type="SUPFAM" id="SSF48264">
    <property type="entry name" value="Cytochrome P450"/>
    <property type="match status" value="1"/>
</dbReference>
<dbReference type="Proteomes" id="UP000663877">
    <property type="component" value="Unassembled WGS sequence"/>
</dbReference>
<keyword evidence="3 9" id="KW-0349">Heme</keyword>
<sequence length="529" mass="61658">MLSLSIILLLICIGLITYYFLQLRQHYQYFSRLHIPTPPFHFFFGHLKTLWNSTSFPRQFETWTKEYGKIYGVYQGTVPTFVVSDPDFLQEVFVKQFAAFSGRTNFFASAKIQNVFTSSDATWRRHRHVINPTFSAAKLKLMSPLINGCITNVMEKLVDHVTSDSEFNIYTYYKRMTMDVICRCAFGLDTDVQSNPNNMYFKKVEELFGARIRSTIFFKLLQVVPQVRTTIVKIFDSINNVRAFINIRLLPSVSKKQLHERPDMWLHNRLHSVIEQRQQTPTSRVDLLQLMLQVITNEQINDVVQDGSKTNYRLTREEIVSNIFIFMLAGYETTSTTLAFATYELARHPEVHRKLQAEIDQLPLATDDMSDDDMKKYPDYDIVAQMPYMDLFVSEVLRMYPIANQAIQRRASEDTIVQGIKIEKGTLVYADVYSIHYDQELWGPEDPKIFFPERHETKRHPMAYLPFGAGPRHCIGMRFALIEMKILLVRLLLEYSILPGEHLHNKLNIHEQPALAPEAVWVKLVKRSV</sequence>
<comment type="cofactor">
    <cofactor evidence="1 9">
        <name>heme</name>
        <dbReference type="ChEBI" id="CHEBI:30413"/>
    </cofactor>
</comment>
<keyword evidence="14" id="KW-1185">Reference proteome</keyword>
<name>A0A814Y2C3_9BILA</name>
<dbReference type="Pfam" id="PF00067">
    <property type="entry name" value="p450"/>
    <property type="match status" value="1"/>
</dbReference>
<feature type="binding site" description="axial binding residue" evidence="9">
    <location>
        <position position="474"/>
    </location>
    <ligand>
        <name>heme</name>
        <dbReference type="ChEBI" id="CHEBI:30413"/>
    </ligand>
    <ligandPart>
        <name>Fe</name>
        <dbReference type="ChEBI" id="CHEBI:18248"/>
    </ligandPart>
</feature>
<dbReference type="Proteomes" id="UP000663832">
    <property type="component" value="Unassembled WGS sequence"/>
</dbReference>
<evidence type="ECO:0000256" key="11">
    <source>
        <dbReference type="SAM" id="Phobius"/>
    </source>
</evidence>
<comment type="function">
    <text evidence="8">Cytochromes P450 are a group of heme-thiolate monooxygenases. They oxidize a variety of structurally unrelated compounds, including steroids, fatty acids, and xenobiotics.</text>
</comment>
<evidence type="ECO:0000256" key="9">
    <source>
        <dbReference type="PIRSR" id="PIRSR602401-1"/>
    </source>
</evidence>
<keyword evidence="4 9" id="KW-0479">Metal-binding</keyword>
<comment type="similarity">
    <text evidence="2 10">Belongs to the cytochrome P450 family.</text>
</comment>
<dbReference type="OrthoDB" id="2789670at2759"/>
<protein>
    <recommendedName>
        <fullName evidence="15">Cytochrome P450</fullName>
    </recommendedName>
</protein>
<gene>
    <name evidence="12" type="ORF">BJG266_LOCUS24641</name>
    <name evidence="13" type="ORF">QVE165_LOCUS27043</name>
</gene>
<dbReference type="GO" id="GO:0008395">
    <property type="term" value="F:steroid hydroxylase activity"/>
    <property type="evidence" value="ECO:0007669"/>
    <property type="project" value="TreeGrafter"/>
</dbReference>
<dbReference type="GO" id="GO:0020037">
    <property type="term" value="F:heme binding"/>
    <property type="evidence" value="ECO:0007669"/>
    <property type="project" value="InterPro"/>
</dbReference>
<accession>A0A814Y2C3</accession>
<evidence type="ECO:0000256" key="1">
    <source>
        <dbReference type="ARBA" id="ARBA00001971"/>
    </source>
</evidence>
<dbReference type="EMBL" id="CAJNOI010000178">
    <property type="protein sequence ID" value="CAF1161075.1"/>
    <property type="molecule type" value="Genomic_DNA"/>
</dbReference>
<keyword evidence="11" id="KW-0812">Transmembrane</keyword>
<evidence type="ECO:0000256" key="5">
    <source>
        <dbReference type="ARBA" id="ARBA00023002"/>
    </source>
</evidence>
<keyword evidence="5 10" id="KW-0560">Oxidoreductase</keyword>
<dbReference type="EMBL" id="CAJNOM010000203">
    <property type="protein sequence ID" value="CAF1223660.1"/>
    <property type="molecule type" value="Genomic_DNA"/>
</dbReference>
<reference evidence="13" key="1">
    <citation type="submission" date="2021-02" db="EMBL/GenBank/DDBJ databases">
        <authorList>
            <person name="Nowell W R."/>
        </authorList>
    </citation>
    <scope>NUCLEOTIDE SEQUENCE</scope>
</reference>
<dbReference type="CDD" id="cd11055">
    <property type="entry name" value="CYP3A-like"/>
    <property type="match status" value="1"/>
</dbReference>
<evidence type="ECO:0000256" key="7">
    <source>
        <dbReference type="ARBA" id="ARBA00023033"/>
    </source>
</evidence>
<keyword evidence="11" id="KW-0472">Membrane</keyword>
<feature type="transmembrane region" description="Helical" evidence="11">
    <location>
        <begin position="6"/>
        <end position="23"/>
    </location>
</feature>
<keyword evidence="6 9" id="KW-0408">Iron</keyword>
<dbReference type="PRINTS" id="PR00385">
    <property type="entry name" value="P450"/>
</dbReference>
<dbReference type="InterPro" id="IPR036396">
    <property type="entry name" value="Cyt_P450_sf"/>
</dbReference>
<dbReference type="InterPro" id="IPR017972">
    <property type="entry name" value="Cyt_P450_CS"/>
</dbReference>
<keyword evidence="7 10" id="KW-0503">Monooxygenase</keyword>
<keyword evidence="11" id="KW-1133">Transmembrane helix</keyword>
<dbReference type="FunFam" id="1.10.630.10:FF:000182">
    <property type="entry name" value="Cytochrome P450 3A4"/>
    <property type="match status" value="1"/>
</dbReference>
<evidence type="ECO:0000256" key="6">
    <source>
        <dbReference type="ARBA" id="ARBA00023004"/>
    </source>
</evidence>
<dbReference type="PANTHER" id="PTHR24302">
    <property type="entry name" value="CYTOCHROME P450 FAMILY 3"/>
    <property type="match status" value="1"/>
</dbReference>
<dbReference type="Gene3D" id="1.10.630.10">
    <property type="entry name" value="Cytochrome P450"/>
    <property type="match status" value="1"/>
</dbReference>
<evidence type="ECO:0000256" key="4">
    <source>
        <dbReference type="ARBA" id="ARBA00022723"/>
    </source>
</evidence>
<comment type="caution">
    <text evidence="13">The sequence shown here is derived from an EMBL/GenBank/DDBJ whole genome shotgun (WGS) entry which is preliminary data.</text>
</comment>
<dbReference type="PANTHER" id="PTHR24302:SF15">
    <property type="entry name" value="FATTY-ACID PEROXYGENASE"/>
    <property type="match status" value="1"/>
</dbReference>